<reference evidence="2" key="1">
    <citation type="submission" date="2019-04" db="EMBL/GenBank/DDBJ databases">
        <authorList>
            <consortium name="Science for Life Laboratories"/>
        </authorList>
    </citation>
    <scope>NUCLEOTIDE SEQUENCE</scope>
    <source>
        <strain evidence="2">MBLW1</strain>
    </source>
</reference>
<organism evidence="2">
    <name type="scientific">Tuwongella immobilis</name>
    <dbReference type="NCBI Taxonomy" id="692036"/>
    <lineage>
        <taxon>Bacteria</taxon>
        <taxon>Pseudomonadati</taxon>
        <taxon>Planctomycetota</taxon>
        <taxon>Planctomycetia</taxon>
        <taxon>Gemmatales</taxon>
        <taxon>Gemmataceae</taxon>
        <taxon>Tuwongella</taxon>
    </lineage>
</organism>
<dbReference type="SUPFAM" id="SSF53067">
    <property type="entry name" value="Actin-like ATPase domain"/>
    <property type="match status" value="2"/>
</dbReference>
<name>A0A6C2YNY7_9BACT</name>
<dbReference type="KEGG" id="tim:GMBLW1_10510"/>
<dbReference type="RefSeq" id="WP_162658032.1">
    <property type="nucleotide sequence ID" value="NZ_LR593887.1"/>
</dbReference>
<dbReference type="AlphaFoldDB" id="A0A6C2YNY7"/>
<dbReference type="Gene3D" id="3.30.420.40">
    <property type="match status" value="2"/>
</dbReference>
<feature type="compositionally biased region" description="Polar residues" evidence="1">
    <location>
        <begin position="840"/>
        <end position="853"/>
    </location>
</feature>
<feature type="region of interest" description="Disordered" evidence="1">
    <location>
        <begin position="681"/>
        <end position="703"/>
    </location>
</feature>
<dbReference type="Proteomes" id="UP000464378">
    <property type="component" value="Chromosome"/>
</dbReference>
<evidence type="ECO:0000313" key="3">
    <source>
        <dbReference type="Proteomes" id="UP000464378"/>
    </source>
</evidence>
<dbReference type="EMBL" id="LR593887">
    <property type="protein sequence ID" value="VTS02815.1"/>
    <property type="molecule type" value="Genomic_DNA"/>
</dbReference>
<dbReference type="Pfam" id="PF11104">
    <property type="entry name" value="PilM_2"/>
    <property type="match status" value="1"/>
</dbReference>
<dbReference type="PANTHER" id="PTHR32432:SF3">
    <property type="entry name" value="ETHANOLAMINE UTILIZATION PROTEIN EUTJ"/>
    <property type="match status" value="1"/>
</dbReference>
<sequence>MAVEPGVWGIDVGQCALKAIRLERIDGVVTATAFEYIEHPKILSQPDADPEQLTREALEKFLERNPIKGDRVAIGVAGQSGLARFVKLPPVEEKNIPNVVKFEAKMQIPFPLDEVVWDYQRIGEGTVTDGFAMDTEIGLFAMKRDMISRVLAHFQAVDVEVHYVQMAPLALCNYIAYDLLNRGGEMPPEDDEEDDDDARGKKKCVVALDIGTESSSLVVTDSQKIIWQRPIPLGGNHFTKALSKEMKLTFAKAEHLKRNAAKSPDLAKILKSLKPVLNDFVGEVQRSLGYFTNAHRDSYIRYMMGLGSAFRLPGLQKFLSEKLSLDVRKPDNLRRLTGDSVVMAPNFTENVLSFPVAYGLALQAIGLGRITTNLLPPEIIVDRQIRGKKPWASAAAAMLILGSTVLTFGFAADYSALVDSKINGSLQMGDTALKEADTINKQVADKETDVKNTQNDVKTIIAGQDEQKNWIRLNQYINACLPIPGDTGNLLLPNQLQYWRSQQGLNALQDYRNRIAGGIPVDQPIDFKVRSSLAVVDIESMYCRYTDNLTTFFEKVKKETTDLTALPLNGMIEADANKPPEGAGWVIELQGTTFHEKGRDFLKSCLVANLANGVPVTGGVRFNVENLPPEQQERLKADPILNKVSHVFLYDVKEDKNPQPNTFVFIGQSRIDPLLAGGAAGAGGMPGGSPGMPPGAMMPGGEGGMPGMPGMDGGAGAEADPAAVAVQRIQSWTPVMMGGSGNAGMPGMMGGEGGPGRGMPGGMASMPGMSSGGGRPPISPGMPAGLGGPRLPGGPGMEAGMGGAGTVAPPNPKAVPRFEFIVMLVWKEPITSEVMPFGEGTSSTETPVSSGDK</sequence>
<feature type="compositionally biased region" description="Gly residues" evidence="1">
    <location>
        <begin position="681"/>
        <end position="690"/>
    </location>
</feature>
<gene>
    <name evidence="2" type="ORF">GMBLW1_10510</name>
</gene>
<dbReference type="NCBIfam" id="TIGR01175">
    <property type="entry name" value="pilM"/>
    <property type="match status" value="1"/>
</dbReference>
<protein>
    <recommendedName>
        <fullName evidence="4">SHS2 domain-containing protein</fullName>
    </recommendedName>
</protein>
<feature type="region of interest" description="Disordered" evidence="1">
    <location>
        <begin position="834"/>
        <end position="853"/>
    </location>
</feature>
<keyword evidence="3" id="KW-1185">Reference proteome</keyword>
<feature type="region of interest" description="Disordered" evidence="1">
    <location>
        <begin position="767"/>
        <end position="787"/>
    </location>
</feature>
<proteinExistence type="predicted"/>
<dbReference type="EMBL" id="LR586016">
    <property type="protein sequence ID" value="VIP02909.1"/>
    <property type="molecule type" value="Genomic_DNA"/>
</dbReference>
<dbReference type="InterPro" id="IPR005883">
    <property type="entry name" value="PilM"/>
</dbReference>
<dbReference type="InParanoid" id="A0A6C2YNY7"/>
<evidence type="ECO:0000313" key="2">
    <source>
        <dbReference type="EMBL" id="VIP02909.1"/>
    </source>
</evidence>
<dbReference type="PANTHER" id="PTHR32432">
    <property type="entry name" value="CELL DIVISION PROTEIN FTSA-RELATED"/>
    <property type="match status" value="1"/>
</dbReference>
<evidence type="ECO:0000256" key="1">
    <source>
        <dbReference type="SAM" id="MobiDB-lite"/>
    </source>
</evidence>
<evidence type="ECO:0008006" key="4">
    <source>
        <dbReference type="Google" id="ProtNLM"/>
    </source>
</evidence>
<accession>A0A6C2YNY7</accession>
<dbReference type="InterPro" id="IPR050696">
    <property type="entry name" value="FtsA/MreB"/>
</dbReference>
<dbReference type="InterPro" id="IPR043129">
    <property type="entry name" value="ATPase_NBD"/>
</dbReference>
<dbReference type="CDD" id="cd24049">
    <property type="entry name" value="ASKHA_NBD_PilM"/>
    <property type="match status" value="1"/>
</dbReference>
<dbReference type="Gene3D" id="3.30.1490.300">
    <property type="match status" value="1"/>
</dbReference>